<feature type="domain" description="TLDc" evidence="10">
    <location>
        <begin position="600"/>
        <end position="778"/>
    </location>
</feature>
<feature type="domain" description="EGF-like" evidence="8">
    <location>
        <begin position="553"/>
        <end position="593"/>
    </location>
</feature>
<organism evidence="11 12">
    <name type="scientific">Porites lobata</name>
    <dbReference type="NCBI Taxonomy" id="104759"/>
    <lineage>
        <taxon>Eukaryota</taxon>
        <taxon>Metazoa</taxon>
        <taxon>Cnidaria</taxon>
        <taxon>Anthozoa</taxon>
        <taxon>Hexacorallia</taxon>
        <taxon>Scleractinia</taxon>
        <taxon>Fungiina</taxon>
        <taxon>Poritidae</taxon>
        <taxon>Porites</taxon>
    </lineage>
</organism>
<dbReference type="SUPFAM" id="SSF57196">
    <property type="entry name" value="EGF/Laminin"/>
    <property type="match status" value="1"/>
</dbReference>
<dbReference type="PANTHER" id="PTHR24042:SF5">
    <property type="entry name" value="EGF-LIKE CALCIUM-BINDING DOMAIN-CONTAINING PROTEIN"/>
    <property type="match status" value="1"/>
</dbReference>
<dbReference type="Proteomes" id="UP001159405">
    <property type="component" value="Unassembled WGS sequence"/>
</dbReference>
<keyword evidence="3" id="KW-0677">Repeat</keyword>
<dbReference type="SMART" id="SM00584">
    <property type="entry name" value="TLDc"/>
    <property type="match status" value="1"/>
</dbReference>
<accession>A0ABN8S4C3</accession>
<feature type="domain" description="EGF-like" evidence="8">
    <location>
        <begin position="471"/>
        <end position="511"/>
    </location>
</feature>
<dbReference type="InterPro" id="IPR001881">
    <property type="entry name" value="EGF-like_Ca-bd_dom"/>
</dbReference>
<feature type="domain" description="EGF-like" evidence="8">
    <location>
        <begin position="512"/>
        <end position="552"/>
    </location>
</feature>
<evidence type="ECO:0000256" key="7">
    <source>
        <dbReference type="SAM" id="Phobius"/>
    </source>
</evidence>
<dbReference type="PROSITE" id="PS00010">
    <property type="entry name" value="ASX_HYDROXYL"/>
    <property type="match status" value="10"/>
</dbReference>
<dbReference type="PROSITE" id="PS01186">
    <property type="entry name" value="EGF_2"/>
    <property type="match status" value="10"/>
</dbReference>
<evidence type="ECO:0000256" key="6">
    <source>
        <dbReference type="PROSITE-ProRule" id="PRU00076"/>
    </source>
</evidence>
<keyword evidence="1 6" id="KW-0245">EGF-like domain</keyword>
<dbReference type="SMART" id="SM00473">
    <property type="entry name" value="PAN_AP"/>
    <property type="match status" value="1"/>
</dbReference>
<dbReference type="SMART" id="SM00179">
    <property type="entry name" value="EGF_CA"/>
    <property type="match status" value="10"/>
</dbReference>
<dbReference type="InterPro" id="IPR006571">
    <property type="entry name" value="TLDc_dom"/>
</dbReference>
<dbReference type="CDD" id="cd00054">
    <property type="entry name" value="EGF_CA"/>
    <property type="match status" value="9"/>
</dbReference>
<reference evidence="11 12" key="1">
    <citation type="submission" date="2022-05" db="EMBL/GenBank/DDBJ databases">
        <authorList>
            <consortium name="Genoscope - CEA"/>
            <person name="William W."/>
        </authorList>
    </citation>
    <scope>NUCLEOTIDE SEQUENCE [LARGE SCALE GENOMIC DNA]</scope>
</reference>
<feature type="domain" description="EGF-like" evidence="8">
    <location>
        <begin position="430"/>
        <end position="470"/>
    </location>
</feature>
<keyword evidence="2" id="KW-0732">Signal</keyword>
<dbReference type="SUPFAM" id="SSF57184">
    <property type="entry name" value="Growth factor receptor domain"/>
    <property type="match status" value="3"/>
</dbReference>
<keyword evidence="12" id="KW-1185">Reference proteome</keyword>
<dbReference type="InterPro" id="IPR000152">
    <property type="entry name" value="EGF-type_Asp/Asn_hydroxyl_site"/>
</dbReference>
<name>A0ABN8S4C3_9CNID</name>
<feature type="domain" description="Apple" evidence="9">
    <location>
        <begin position="102"/>
        <end position="178"/>
    </location>
</feature>
<evidence type="ECO:0000259" key="10">
    <source>
        <dbReference type="PROSITE" id="PS51886"/>
    </source>
</evidence>
<evidence type="ECO:0000259" key="8">
    <source>
        <dbReference type="PROSITE" id="PS50026"/>
    </source>
</evidence>
<feature type="domain" description="EGF-like" evidence="8">
    <location>
        <begin position="349"/>
        <end position="387"/>
    </location>
</feature>
<dbReference type="Pfam" id="PF07534">
    <property type="entry name" value="TLD"/>
    <property type="match status" value="1"/>
</dbReference>
<feature type="non-terminal residue" evidence="11">
    <location>
        <position position="1"/>
    </location>
</feature>
<keyword evidence="5" id="KW-0325">Glycoprotein</keyword>
<dbReference type="PANTHER" id="PTHR24042">
    <property type="entry name" value="NEL HOMOLOG"/>
    <property type="match status" value="1"/>
</dbReference>
<dbReference type="PROSITE" id="PS01187">
    <property type="entry name" value="EGF_CA"/>
    <property type="match status" value="4"/>
</dbReference>
<dbReference type="SUPFAM" id="SSF57414">
    <property type="entry name" value="Hairpin loop containing domain-like"/>
    <property type="match status" value="1"/>
</dbReference>
<proteinExistence type="predicted"/>
<dbReference type="Pfam" id="PF12947">
    <property type="entry name" value="EGF_3"/>
    <property type="match status" value="9"/>
</dbReference>
<evidence type="ECO:0000256" key="3">
    <source>
        <dbReference type="ARBA" id="ARBA00022737"/>
    </source>
</evidence>
<dbReference type="PROSITE" id="PS50026">
    <property type="entry name" value="EGF_3"/>
    <property type="match status" value="10"/>
</dbReference>
<evidence type="ECO:0000256" key="5">
    <source>
        <dbReference type="ARBA" id="ARBA00023180"/>
    </source>
</evidence>
<dbReference type="InterPro" id="IPR049883">
    <property type="entry name" value="NOTCH1_EGF-like"/>
</dbReference>
<dbReference type="InterPro" id="IPR024731">
    <property type="entry name" value="NELL2-like_EGF"/>
</dbReference>
<keyword evidence="4" id="KW-1015">Disulfide bond</keyword>
<keyword evidence="7" id="KW-0812">Transmembrane</keyword>
<protein>
    <submittedName>
        <fullName evidence="11">Uncharacterized protein</fullName>
    </submittedName>
</protein>
<evidence type="ECO:0000313" key="11">
    <source>
        <dbReference type="EMBL" id="CAH3186428.1"/>
    </source>
</evidence>
<keyword evidence="7" id="KW-1133">Transmembrane helix</keyword>
<dbReference type="Gene3D" id="2.10.25.10">
    <property type="entry name" value="Laminin"/>
    <property type="match status" value="10"/>
</dbReference>
<dbReference type="PROSITE" id="PS51886">
    <property type="entry name" value="TLDC"/>
    <property type="match status" value="1"/>
</dbReference>
<evidence type="ECO:0000256" key="4">
    <source>
        <dbReference type="ARBA" id="ARBA00023157"/>
    </source>
</evidence>
<dbReference type="Pfam" id="PF07645">
    <property type="entry name" value="EGF_CA"/>
    <property type="match status" value="1"/>
</dbReference>
<evidence type="ECO:0000256" key="1">
    <source>
        <dbReference type="ARBA" id="ARBA00022536"/>
    </source>
</evidence>
<feature type="transmembrane region" description="Helical" evidence="7">
    <location>
        <begin position="46"/>
        <end position="66"/>
    </location>
</feature>
<feature type="domain" description="EGF-like" evidence="8">
    <location>
        <begin position="388"/>
        <end position="429"/>
    </location>
</feature>
<comment type="caution">
    <text evidence="11">The sequence shown here is derived from an EMBL/GenBank/DDBJ whole genome shotgun (WGS) entry which is preliminary data.</text>
</comment>
<dbReference type="SMART" id="SM00181">
    <property type="entry name" value="EGF"/>
    <property type="match status" value="10"/>
</dbReference>
<evidence type="ECO:0000256" key="2">
    <source>
        <dbReference type="ARBA" id="ARBA00022729"/>
    </source>
</evidence>
<feature type="domain" description="EGF-like" evidence="8">
    <location>
        <begin position="220"/>
        <end position="260"/>
    </location>
</feature>
<gene>
    <name evidence="11" type="ORF">PLOB_00034878</name>
</gene>
<sequence length="781" mass="85396">GGKDERFVRRSKNAIKGMYRHRNLDWFLPTKATTFKLRQQGKDGNMYVPLQVGVFFLLLFFSKVAFACIDVSEFADSKMSLAFFTICLISQMHGSEAVGGQCKTSERSVPGKALKGHTFKEFAARAIVECQNTCENDPRCASYNFYIPDKVCELNSQTKETRPDDFVTDELRFYMRREDDDECLKTPPVCDINANCKNTLGSYLCSCKEGFKGDGKTCQDEDECQISTHNCSDNANCINTKGSFNCSCKPGYMGDGHNCSDLDECLNISHNCSENATCTNTEGSFNCSCKPGYIGNGHNCSDIDECQMSSHNCSNNAICINTKGSFNCSCKPGYSGNGHNCSGGTFKFTGFNAANNSCHENAWCNNPQGSFNCSCKPGYDGDGHNCTDIDECRSSAHNNCSSNATCNNTPGSFNCSCKPGYSGNGYNCSDIDECNAANNSCHENAWCNNTQGSFTCSCKPGYEGDGHSCTDIDECRSNSHNCSNNAICNNTKGSFNCSCKPGYGGNGHNCSDIDECDAANNNCHENAWCNNTQGSFNCSCKPGYEGDGYNCTDADECLNNSHNCSENTNCTNTEGSFNCSCKPGYIGNGHNCSEFSINSTILHGNQYYLRHLHRFLASAPQVGEDSSWLLCYRATSHGWKTKTFHDRCDGRGNTVTIVQTGQYVFGGYTDIPWESSGGHGATSEAFIFSLNNSEGLAPFVSKVKPEKADKAIERSSYYGPNFGQDLVLDVEEGRKRYSEARLGKYYSVPASVKDKGTTILTGKHVNFSPDEVEVFHLDPSP</sequence>
<dbReference type="PROSITE" id="PS50948">
    <property type="entry name" value="PAN"/>
    <property type="match status" value="1"/>
</dbReference>
<dbReference type="InterPro" id="IPR003609">
    <property type="entry name" value="Pan_app"/>
</dbReference>
<dbReference type="InterPro" id="IPR009030">
    <property type="entry name" value="Growth_fac_rcpt_cys_sf"/>
</dbReference>
<feature type="domain" description="EGF-like" evidence="8">
    <location>
        <begin position="179"/>
        <end position="219"/>
    </location>
</feature>
<dbReference type="InterPro" id="IPR018097">
    <property type="entry name" value="EGF_Ca-bd_CS"/>
</dbReference>
<feature type="domain" description="EGF-like" evidence="8">
    <location>
        <begin position="261"/>
        <end position="301"/>
    </location>
</feature>
<dbReference type="InterPro" id="IPR000742">
    <property type="entry name" value="EGF"/>
</dbReference>
<evidence type="ECO:0000259" key="9">
    <source>
        <dbReference type="PROSITE" id="PS50948"/>
    </source>
</evidence>
<dbReference type="InterPro" id="IPR051586">
    <property type="entry name" value="PKC-binding_NELL"/>
</dbReference>
<comment type="caution">
    <text evidence="6">Lacks conserved residue(s) required for the propagation of feature annotation.</text>
</comment>
<evidence type="ECO:0000313" key="12">
    <source>
        <dbReference type="Proteomes" id="UP001159405"/>
    </source>
</evidence>
<dbReference type="EMBL" id="CALNXK010000480">
    <property type="protein sequence ID" value="CAH3186428.1"/>
    <property type="molecule type" value="Genomic_DNA"/>
</dbReference>
<feature type="domain" description="EGF-like" evidence="8">
    <location>
        <begin position="302"/>
        <end position="342"/>
    </location>
</feature>
<keyword evidence="7" id="KW-0472">Membrane</keyword>